<keyword evidence="2" id="KW-1185">Reference proteome</keyword>
<dbReference type="Proteomes" id="UP000190989">
    <property type="component" value="Unassembled WGS sequence"/>
</dbReference>
<dbReference type="InterPro" id="IPR021251">
    <property type="entry name" value="DUF2793"/>
</dbReference>
<sequence>MIRDAKDLVMSDPVIFESNSPRFSLPLLYSGQSGKEVFVNEAFARIDAALHCSILGENTDPPENPADGDNWLISADATGEWAGYENAIACRQSGNWIFLAPHEGMRIFDRSSGQELLFFGFWRKGSILEEPVGGSTVDVEARASINEIIAVLQALGISPSA</sequence>
<reference evidence="2" key="1">
    <citation type="submission" date="2017-02" db="EMBL/GenBank/DDBJ databases">
        <authorList>
            <person name="Varghese N."/>
            <person name="Submissions S."/>
        </authorList>
    </citation>
    <scope>NUCLEOTIDE SEQUENCE [LARGE SCALE GENOMIC DNA]</scope>
    <source>
        <strain evidence="2">SM117</strain>
    </source>
</reference>
<dbReference type="EMBL" id="FVZE01000002">
    <property type="protein sequence ID" value="SLJ94264.1"/>
    <property type="molecule type" value="Genomic_DNA"/>
</dbReference>
<evidence type="ECO:0008006" key="3">
    <source>
        <dbReference type="Google" id="ProtNLM"/>
    </source>
</evidence>
<protein>
    <recommendedName>
        <fullName evidence="3">DUF2793 domain-containing protein</fullName>
    </recommendedName>
</protein>
<gene>
    <name evidence="1" type="ORF">SAMN06295987_102267</name>
</gene>
<accession>A0A1U6HEQ1</accession>
<dbReference type="STRING" id="428990.SAMN06295987_102267"/>
<organism evidence="1 2">
    <name type="scientific">Novosphingobium mathurense</name>
    <dbReference type="NCBI Taxonomy" id="428990"/>
    <lineage>
        <taxon>Bacteria</taxon>
        <taxon>Pseudomonadati</taxon>
        <taxon>Pseudomonadota</taxon>
        <taxon>Alphaproteobacteria</taxon>
        <taxon>Sphingomonadales</taxon>
        <taxon>Sphingomonadaceae</taxon>
        <taxon>Novosphingobium</taxon>
    </lineage>
</organism>
<dbReference type="AlphaFoldDB" id="A0A1U6HEQ1"/>
<evidence type="ECO:0000313" key="1">
    <source>
        <dbReference type="EMBL" id="SLJ94264.1"/>
    </source>
</evidence>
<name>A0A1U6HEQ1_9SPHN</name>
<evidence type="ECO:0000313" key="2">
    <source>
        <dbReference type="Proteomes" id="UP000190989"/>
    </source>
</evidence>
<dbReference type="Pfam" id="PF10983">
    <property type="entry name" value="DUF2793"/>
    <property type="match status" value="1"/>
</dbReference>
<proteinExistence type="predicted"/>